<dbReference type="EMBL" id="JAKTMA010000003">
    <property type="protein sequence ID" value="MCR0231614.1"/>
    <property type="molecule type" value="Genomic_DNA"/>
</dbReference>
<dbReference type="AlphaFoldDB" id="A0A099I826"/>
<protein>
    <submittedName>
        <fullName evidence="2">Uncharacterized protein</fullName>
    </submittedName>
</protein>
<keyword evidence="1" id="KW-1133">Transmembrane helix</keyword>
<reference evidence="3" key="4">
    <citation type="journal article" date="2022" name="Clin. Infect. Dis.">
        <title>Association between Clostridium innocuum and antibiotic-associated diarrhea in adults and children: A cross-sectional study and comparative genomics analysis.</title>
        <authorList>
            <person name="Cherny K.E."/>
            <person name="Muscat E.B."/>
            <person name="Balaji A."/>
            <person name="Mukherjee J."/>
            <person name="Ozer E.A."/>
            <person name="Angarone M.P."/>
            <person name="Hauser A.R."/>
            <person name="Sichel J.S."/>
            <person name="Amponsah E."/>
            <person name="Kociolek L.K."/>
        </authorList>
    </citation>
    <scope>NUCLEOTIDE SEQUENCE</scope>
    <source>
        <strain evidence="3">NU1-AC-029v</strain>
    </source>
</reference>
<evidence type="ECO:0000256" key="1">
    <source>
        <dbReference type="SAM" id="Phobius"/>
    </source>
</evidence>
<organism evidence="2 6">
    <name type="scientific">Clostridium innocuum</name>
    <dbReference type="NCBI Taxonomy" id="1522"/>
    <lineage>
        <taxon>Bacteria</taxon>
        <taxon>Bacillati</taxon>
        <taxon>Bacillota</taxon>
        <taxon>Clostridia</taxon>
        <taxon>Eubacteriales</taxon>
        <taxon>Clostridiaceae</taxon>
        <taxon>Clostridium</taxon>
    </lineage>
</organism>
<gene>
    <name evidence="2" type="ORF">CIAN88_11320</name>
    <name evidence="5" type="ORF">G4D54_06875</name>
    <name evidence="4" type="ORF">GT664_12360</name>
    <name evidence="3" type="ORF">MKC95_02385</name>
</gene>
<reference evidence="2 6" key="1">
    <citation type="submission" date="2014-08" db="EMBL/GenBank/DDBJ databases">
        <title>Clostridium innocuum, an unnegligible vancomycin-resistant pathogen causing extra-intestinal infections.</title>
        <authorList>
            <person name="Feng Y."/>
            <person name="Chiu C.-H."/>
        </authorList>
    </citation>
    <scope>NUCLEOTIDE SEQUENCE [LARGE SCALE GENOMIC DNA]</scope>
    <source>
        <strain evidence="2 6">AN88</strain>
    </source>
</reference>
<dbReference type="RefSeq" id="WP_002608259.1">
    <property type="nucleotide sequence ID" value="NZ_AP025565.1"/>
</dbReference>
<dbReference type="Proteomes" id="UP000604383">
    <property type="component" value="Unassembled WGS sequence"/>
</dbReference>
<evidence type="ECO:0000313" key="4">
    <source>
        <dbReference type="EMBL" id="MZH56520.1"/>
    </source>
</evidence>
<evidence type="ECO:0000313" key="2">
    <source>
        <dbReference type="EMBL" id="KGJ53058.1"/>
    </source>
</evidence>
<evidence type="ECO:0000313" key="3">
    <source>
        <dbReference type="EMBL" id="MCR0231614.1"/>
    </source>
</evidence>
<dbReference type="Proteomes" id="UP001203972">
    <property type="component" value="Unassembled WGS sequence"/>
</dbReference>
<dbReference type="EMBL" id="WWTN01000020">
    <property type="protein sequence ID" value="MZH56520.1"/>
    <property type="molecule type" value="Genomic_DNA"/>
</dbReference>
<dbReference type="EMBL" id="JQIF01000048">
    <property type="protein sequence ID" value="KGJ53058.1"/>
    <property type="molecule type" value="Genomic_DNA"/>
</dbReference>
<sequence length="153" mass="17937">MNVKSKVLKIRNLPTDGRKIDQINAKPYLVIAVFLFIGIALLFTRVYLIGIVITFLFLYCLLFVKDVVLIEFYETYAVFYLNNGKEECFLLFWQDVAKWSITSSRNDLDVLNIELKNHQCISLKCVSRKKVEKYFLQYATPIRESEITKQHAL</sequence>
<evidence type="ECO:0000313" key="6">
    <source>
        <dbReference type="Proteomes" id="UP000030008"/>
    </source>
</evidence>
<dbReference type="Proteomes" id="UP000030008">
    <property type="component" value="Unassembled WGS sequence"/>
</dbReference>
<dbReference type="GeneID" id="61925246"/>
<keyword evidence="1" id="KW-0472">Membrane</keyword>
<reference evidence="4" key="2">
    <citation type="journal article" date="2019" name="Nat. Med.">
        <title>A library of human gut bacterial isolates paired with longitudinal multiomics data enables mechanistic microbiome research.</title>
        <authorList>
            <person name="Poyet M."/>
            <person name="Groussin M."/>
            <person name="Gibbons S.M."/>
            <person name="Avila-Pacheco J."/>
            <person name="Jiang X."/>
            <person name="Kearney S.M."/>
            <person name="Perrotta A.R."/>
            <person name="Berdy B."/>
            <person name="Zhao S."/>
            <person name="Lieberman T.D."/>
            <person name="Swanson P.K."/>
            <person name="Smith M."/>
            <person name="Roesemann S."/>
            <person name="Alexander J.E."/>
            <person name="Rich S.A."/>
            <person name="Livny J."/>
            <person name="Vlamakis H."/>
            <person name="Clish C."/>
            <person name="Bullock K."/>
            <person name="Deik A."/>
            <person name="Scott J."/>
            <person name="Pierce K.A."/>
            <person name="Xavier R.J."/>
            <person name="Alm E.J."/>
        </authorList>
    </citation>
    <scope>NUCLEOTIDE SEQUENCE</scope>
    <source>
        <strain evidence="4">BIOML-A12</strain>
    </source>
</reference>
<evidence type="ECO:0000313" key="5">
    <source>
        <dbReference type="EMBL" id="QJA02166.1"/>
    </source>
</evidence>
<keyword evidence="1" id="KW-0812">Transmembrane</keyword>
<proteinExistence type="predicted"/>
<evidence type="ECO:0000313" key="7">
    <source>
        <dbReference type="Proteomes" id="UP000503330"/>
    </source>
</evidence>
<name>A0A099I826_CLOIN</name>
<accession>A0A099I826</accession>
<reference evidence="5 7" key="3">
    <citation type="submission" date="2020-02" db="EMBL/GenBank/DDBJ databases">
        <authorList>
            <person name="Kociolek L.K."/>
            <person name="Ozer E.A."/>
        </authorList>
    </citation>
    <scope>NUCLEOTIDE SEQUENCE [LARGE SCALE GENOMIC DNA]</scope>
    <source>
        <strain evidence="5 7">ATCC 14501</strain>
    </source>
</reference>
<dbReference type="EMBL" id="CP048838">
    <property type="protein sequence ID" value="QJA02166.1"/>
    <property type="molecule type" value="Genomic_DNA"/>
</dbReference>
<dbReference type="Proteomes" id="UP000503330">
    <property type="component" value="Chromosome"/>
</dbReference>
<feature type="transmembrane region" description="Helical" evidence="1">
    <location>
        <begin position="28"/>
        <end position="59"/>
    </location>
</feature>